<protein>
    <submittedName>
        <fullName evidence="1">Uncharacterized protein</fullName>
    </submittedName>
</protein>
<dbReference type="RefSeq" id="WP_310168689.1">
    <property type="nucleotide sequence ID" value="NZ_JAVDUG010000004.1"/>
</dbReference>
<dbReference type="Proteomes" id="UP001266807">
    <property type="component" value="Unassembled WGS sequence"/>
</dbReference>
<evidence type="ECO:0000313" key="2">
    <source>
        <dbReference type="Proteomes" id="UP001266807"/>
    </source>
</evidence>
<organism evidence="1 2">
    <name type="scientific">Paenibacillus peoriae</name>
    <dbReference type="NCBI Taxonomy" id="59893"/>
    <lineage>
        <taxon>Bacteria</taxon>
        <taxon>Bacillati</taxon>
        <taxon>Bacillota</taxon>
        <taxon>Bacilli</taxon>
        <taxon>Bacillales</taxon>
        <taxon>Paenibacillaceae</taxon>
        <taxon>Paenibacillus</taxon>
    </lineage>
</organism>
<comment type="caution">
    <text evidence="1">The sequence shown here is derived from an EMBL/GenBank/DDBJ whole genome shotgun (WGS) entry which is preliminary data.</text>
</comment>
<dbReference type="EMBL" id="JAVDUG010000004">
    <property type="protein sequence ID" value="MDR6779424.1"/>
    <property type="molecule type" value="Genomic_DNA"/>
</dbReference>
<evidence type="ECO:0000313" key="1">
    <source>
        <dbReference type="EMBL" id="MDR6779424.1"/>
    </source>
</evidence>
<proteinExistence type="predicted"/>
<sequence>MDENARETLRKAVYLIGIGEGLKASELLIELLNRTNTSVD</sequence>
<reference evidence="1 2" key="1">
    <citation type="submission" date="2023-07" db="EMBL/GenBank/DDBJ databases">
        <title>Sorghum-associated microbial communities from plants grown in Nebraska, USA.</title>
        <authorList>
            <person name="Schachtman D."/>
        </authorList>
    </citation>
    <scope>NUCLEOTIDE SEQUENCE [LARGE SCALE GENOMIC DNA]</scope>
    <source>
        <strain evidence="1 2">BE143</strain>
    </source>
</reference>
<keyword evidence="2" id="KW-1185">Reference proteome</keyword>
<gene>
    <name evidence="1" type="ORF">J2W98_003704</name>
</gene>
<accession>A0ABU1QIE0</accession>
<name>A0ABU1QIE0_9BACL</name>